<evidence type="ECO:0000256" key="1">
    <source>
        <dbReference type="ARBA" id="ARBA00012528"/>
    </source>
</evidence>
<gene>
    <name evidence="4" type="ORF">DFP86_10254</name>
</gene>
<dbReference type="Gene3D" id="3.30.70.270">
    <property type="match status" value="1"/>
</dbReference>
<dbReference type="Gene3D" id="3.30.450.40">
    <property type="match status" value="1"/>
</dbReference>
<comment type="caution">
    <text evidence="4">The sequence shown here is derived from an EMBL/GenBank/DDBJ whole genome shotgun (WGS) entry which is preliminary data.</text>
</comment>
<dbReference type="CDD" id="cd01949">
    <property type="entry name" value="GGDEF"/>
    <property type="match status" value="1"/>
</dbReference>
<dbReference type="Proteomes" id="UP000295611">
    <property type="component" value="Unassembled WGS sequence"/>
</dbReference>
<comment type="catalytic activity">
    <reaction evidence="2">
        <text>2 GTP = 3',3'-c-di-GMP + 2 diphosphate</text>
        <dbReference type="Rhea" id="RHEA:24898"/>
        <dbReference type="ChEBI" id="CHEBI:33019"/>
        <dbReference type="ChEBI" id="CHEBI:37565"/>
        <dbReference type="ChEBI" id="CHEBI:58805"/>
        <dbReference type="EC" id="2.7.7.65"/>
    </reaction>
</comment>
<dbReference type="FunFam" id="3.30.70.270:FF:000001">
    <property type="entry name" value="Diguanylate cyclase domain protein"/>
    <property type="match status" value="1"/>
</dbReference>
<evidence type="ECO:0000313" key="5">
    <source>
        <dbReference type="Proteomes" id="UP000295611"/>
    </source>
</evidence>
<dbReference type="OrthoDB" id="5571399at2"/>
<dbReference type="EC" id="2.7.7.65" evidence="1"/>
<dbReference type="EMBL" id="SNZP01000002">
    <property type="protein sequence ID" value="TDR81944.1"/>
    <property type="molecule type" value="Genomic_DNA"/>
</dbReference>
<dbReference type="GO" id="GO:1902201">
    <property type="term" value="P:negative regulation of bacterial-type flagellum-dependent cell motility"/>
    <property type="evidence" value="ECO:0007669"/>
    <property type="project" value="TreeGrafter"/>
</dbReference>
<dbReference type="SMART" id="SM00065">
    <property type="entry name" value="GAF"/>
    <property type="match status" value="1"/>
</dbReference>
<reference evidence="4 5" key="1">
    <citation type="submission" date="2019-03" db="EMBL/GenBank/DDBJ databases">
        <title>Genomic Encyclopedia of Type Strains, Phase III (KMG-III): the genomes of soil and plant-associated and newly described type strains.</title>
        <authorList>
            <person name="Whitman W."/>
        </authorList>
    </citation>
    <scope>NUCLEOTIDE SEQUENCE [LARGE SCALE GENOMIC DNA]</scope>
    <source>
        <strain evidence="4 5">CECT 8976</strain>
    </source>
</reference>
<dbReference type="SUPFAM" id="SSF55073">
    <property type="entry name" value="Nucleotide cyclase"/>
    <property type="match status" value="1"/>
</dbReference>
<proteinExistence type="predicted"/>
<dbReference type="NCBIfam" id="TIGR00254">
    <property type="entry name" value="GGDEF"/>
    <property type="match status" value="1"/>
</dbReference>
<dbReference type="InterPro" id="IPR043128">
    <property type="entry name" value="Rev_trsase/Diguanyl_cyclase"/>
</dbReference>
<dbReference type="GO" id="GO:0043709">
    <property type="term" value="P:cell adhesion involved in single-species biofilm formation"/>
    <property type="evidence" value="ECO:0007669"/>
    <property type="project" value="TreeGrafter"/>
</dbReference>
<name>A0A4R7BAK6_9NEIS</name>
<dbReference type="InterPro" id="IPR000160">
    <property type="entry name" value="GGDEF_dom"/>
</dbReference>
<organism evidence="4 5">
    <name type="scientific">Paludibacterium purpuratum</name>
    <dbReference type="NCBI Taxonomy" id="1144873"/>
    <lineage>
        <taxon>Bacteria</taxon>
        <taxon>Pseudomonadati</taxon>
        <taxon>Pseudomonadota</taxon>
        <taxon>Betaproteobacteria</taxon>
        <taxon>Neisseriales</taxon>
        <taxon>Chromobacteriaceae</taxon>
        <taxon>Paludibacterium</taxon>
    </lineage>
</organism>
<dbReference type="InterPro" id="IPR029016">
    <property type="entry name" value="GAF-like_dom_sf"/>
</dbReference>
<evidence type="ECO:0000256" key="2">
    <source>
        <dbReference type="ARBA" id="ARBA00034247"/>
    </source>
</evidence>
<dbReference type="PANTHER" id="PTHR45138:SF9">
    <property type="entry name" value="DIGUANYLATE CYCLASE DGCM-RELATED"/>
    <property type="match status" value="1"/>
</dbReference>
<dbReference type="PANTHER" id="PTHR45138">
    <property type="entry name" value="REGULATORY COMPONENTS OF SENSORY TRANSDUCTION SYSTEM"/>
    <property type="match status" value="1"/>
</dbReference>
<dbReference type="InterPro" id="IPR050469">
    <property type="entry name" value="Diguanylate_Cyclase"/>
</dbReference>
<evidence type="ECO:0000313" key="4">
    <source>
        <dbReference type="EMBL" id="TDR81944.1"/>
    </source>
</evidence>
<dbReference type="RefSeq" id="WP_133678387.1">
    <property type="nucleotide sequence ID" value="NZ_SNZP01000002.1"/>
</dbReference>
<accession>A0A4R7BAK6</accession>
<dbReference type="GO" id="GO:0005886">
    <property type="term" value="C:plasma membrane"/>
    <property type="evidence" value="ECO:0007669"/>
    <property type="project" value="TreeGrafter"/>
</dbReference>
<dbReference type="Pfam" id="PF01590">
    <property type="entry name" value="GAF"/>
    <property type="match status" value="1"/>
</dbReference>
<dbReference type="PROSITE" id="PS50887">
    <property type="entry name" value="GGDEF"/>
    <property type="match status" value="1"/>
</dbReference>
<dbReference type="SUPFAM" id="SSF55781">
    <property type="entry name" value="GAF domain-like"/>
    <property type="match status" value="1"/>
</dbReference>
<keyword evidence="5" id="KW-1185">Reference proteome</keyword>
<sequence length="350" mass="38132">MLHTKLRAVSEAQARLESLRRMLTLGAPAEHEYLRVTRLAQKLFNVSITYVSVLDGQTQYLMSPLGMAPMAIPCEQSLCQHVVKGKQRIVCEDASQDERFTALPSVLGAPGIRFYAAQPIHNAEGHVIGALCIADTQPRILSDEEALWLEDLTYLLEATIALRYLSFSHEKALVFASTAGREAMTDALTNVFNRRGIIDMANHAYARCIHENRGFSLALVDLDHFKAINDEFGHLVGDEVLKEAAHRIQRTLRGGDIIGRWGGEEFLVALPGSSPSVLQDVGNKLVQVVGGPVIVGESKVQLSASVGLVGVGTAKEVFDEVAWLEAADQALYMAKERGRAQAVVYSSAPG</sequence>
<dbReference type="InterPro" id="IPR003018">
    <property type="entry name" value="GAF"/>
</dbReference>
<dbReference type="SMART" id="SM00267">
    <property type="entry name" value="GGDEF"/>
    <property type="match status" value="1"/>
</dbReference>
<feature type="domain" description="GGDEF" evidence="3">
    <location>
        <begin position="213"/>
        <end position="347"/>
    </location>
</feature>
<dbReference type="InterPro" id="IPR029787">
    <property type="entry name" value="Nucleotide_cyclase"/>
</dbReference>
<dbReference type="GO" id="GO:0052621">
    <property type="term" value="F:diguanylate cyclase activity"/>
    <property type="evidence" value="ECO:0007669"/>
    <property type="project" value="UniProtKB-EC"/>
</dbReference>
<dbReference type="Pfam" id="PF00990">
    <property type="entry name" value="GGDEF"/>
    <property type="match status" value="1"/>
</dbReference>
<protein>
    <recommendedName>
        <fullName evidence="1">diguanylate cyclase</fullName>
        <ecNumber evidence="1">2.7.7.65</ecNumber>
    </recommendedName>
</protein>
<dbReference type="AlphaFoldDB" id="A0A4R7BAK6"/>
<evidence type="ECO:0000259" key="3">
    <source>
        <dbReference type="PROSITE" id="PS50887"/>
    </source>
</evidence>